<evidence type="ECO:0000256" key="2">
    <source>
        <dbReference type="ARBA" id="ARBA00022670"/>
    </source>
</evidence>
<comment type="caution">
    <text evidence="6">The sequence shown here is derived from an EMBL/GenBank/DDBJ whole genome shotgun (WGS) entry which is preliminary data.</text>
</comment>
<dbReference type="GO" id="GO:0008236">
    <property type="term" value="F:serine-type peptidase activity"/>
    <property type="evidence" value="ECO:0007669"/>
    <property type="project" value="UniProtKB-KW"/>
</dbReference>
<accession>A0A916TFW1</accession>
<dbReference type="Proteomes" id="UP000621454">
    <property type="component" value="Unassembled WGS sequence"/>
</dbReference>
<evidence type="ECO:0000256" key="4">
    <source>
        <dbReference type="ARBA" id="ARBA00022825"/>
    </source>
</evidence>
<evidence type="ECO:0000313" key="6">
    <source>
        <dbReference type="EMBL" id="GGB43281.1"/>
    </source>
</evidence>
<dbReference type="Pfam" id="PF01343">
    <property type="entry name" value="Peptidase_S49"/>
    <property type="match status" value="1"/>
</dbReference>
<dbReference type="CDD" id="cd07023">
    <property type="entry name" value="S49_Sppa_N_C"/>
    <property type="match status" value="1"/>
</dbReference>
<dbReference type="GO" id="GO:0006508">
    <property type="term" value="P:proteolysis"/>
    <property type="evidence" value="ECO:0007669"/>
    <property type="project" value="UniProtKB-KW"/>
</dbReference>
<reference evidence="6" key="1">
    <citation type="journal article" date="2014" name="Int. J. Syst. Evol. Microbiol.">
        <title>Complete genome sequence of Corynebacterium casei LMG S-19264T (=DSM 44701T), isolated from a smear-ripened cheese.</title>
        <authorList>
            <consortium name="US DOE Joint Genome Institute (JGI-PGF)"/>
            <person name="Walter F."/>
            <person name="Albersmeier A."/>
            <person name="Kalinowski J."/>
            <person name="Ruckert C."/>
        </authorList>
    </citation>
    <scope>NUCLEOTIDE SEQUENCE</scope>
    <source>
        <strain evidence="6">CGMCC 1.12827</strain>
    </source>
</reference>
<evidence type="ECO:0000256" key="3">
    <source>
        <dbReference type="ARBA" id="ARBA00022801"/>
    </source>
</evidence>
<feature type="domain" description="Peptidase S49" evidence="5">
    <location>
        <begin position="88"/>
        <end position="232"/>
    </location>
</feature>
<dbReference type="InterPro" id="IPR029045">
    <property type="entry name" value="ClpP/crotonase-like_dom_sf"/>
</dbReference>
<dbReference type="PANTHER" id="PTHR42987:SF8">
    <property type="entry name" value="PROTEINASE"/>
    <property type="match status" value="1"/>
</dbReference>
<comment type="similarity">
    <text evidence="1">Belongs to the peptidase S49 family.</text>
</comment>
<sequence length="280" mass="30226">MTSRPLKKILTSIARARADRIAVVRLDGVIGGLGPGRNGMTIDRLEPVLRRAFELDRLKAVALVVNSPGGSPSQSEYIAGRIRQLATEKGVRVLAFCEDVAASGGYWLACAADEIFVANTSVVGSIGVISSSFGLEKVIDRFGIERRVHTAGENKHRLDVFQAEQPEDVAWLEGLQGDIHAAFISWVRRRRGARLAGDDAELFNGDVWVGRRAVDLGLADGVGMLRSVIAERYPDAEIEPIAAPKPLLARLTSSSRLTEGVVTGVIDAAEARAAWSRYGR</sequence>
<proteinExistence type="inferred from homology"/>
<keyword evidence="2 6" id="KW-0645">Protease</keyword>
<evidence type="ECO:0000259" key="5">
    <source>
        <dbReference type="Pfam" id="PF01343"/>
    </source>
</evidence>
<gene>
    <name evidence="6" type="primary">sohB</name>
    <name evidence="6" type="ORF">GCM10011489_33500</name>
</gene>
<dbReference type="PANTHER" id="PTHR42987">
    <property type="entry name" value="PEPTIDASE S49"/>
    <property type="match status" value="1"/>
</dbReference>
<protein>
    <submittedName>
        <fullName evidence="6">Serine protease</fullName>
    </submittedName>
</protein>
<dbReference type="InterPro" id="IPR002142">
    <property type="entry name" value="Peptidase_S49"/>
</dbReference>
<dbReference type="Gene3D" id="6.20.330.10">
    <property type="match status" value="1"/>
</dbReference>
<dbReference type="SUPFAM" id="SSF52096">
    <property type="entry name" value="ClpP/crotonase"/>
    <property type="match status" value="1"/>
</dbReference>
<evidence type="ECO:0000256" key="1">
    <source>
        <dbReference type="ARBA" id="ARBA00008683"/>
    </source>
</evidence>
<dbReference type="Gene3D" id="3.90.226.10">
    <property type="entry name" value="2-enoyl-CoA Hydratase, Chain A, domain 1"/>
    <property type="match status" value="1"/>
</dbReference>
<organism evidence="6 7">
    <name type="scientific">Gordonia jinhuaensis</name>
    <dbReference type="NCBI Taxonomy" id="1517702"/>
    <lineage>
        <taxon>Bacteria</taxon>
        <taxon>Bacillati</taxon>
        <taxon>Actinomycetota</taxon>
        <taxon>Actinomycetes</taxon>
        <taxon>Mycobacteriales</taxon>
        <taxon>Gordoniaceae</taxon>
        <taxon>Gordonia</taxon>
    </lineage>
</organism>
<name>A0A916TFW1_9ACTN</name>
<keyword evidence="3" id="KW-0378">Hydrolase</keyword>
<keyword evidence="7" id="KW-1185">Reference proteome</keyword>
<evidence type="ECO:0000313" key="7">
    <source>
        <dbReference type="Proteomes" id="UP000621454"/>
    </source>
</evidence>
<keyword evidence="4" id="KW-0720">Serine protease</keyword>
<dbReference type="RefSeq" id="WP_188587932.1">
    <property type="nucleotide sequence ID" value="NZ_BMGC01000034.1"/>
</dbReference>
<dbReference type="EMBL" id="BMGC01000034">
    <property type="protein sequence ID" value="GGB43281.1"/>
    <property type="molecule type" value="Genomic_DNA"/>
</dbReference>
<dbReference type="InterPro" id="IPR047272">
    <property type="entry name" value="S49_SppA_C"/>
</dbReference>
<dbReference type="AlphaFoldDB" id="A0A916TFW1"/>
<reference evidence="6" key="2">
    <citation type="submission" date="2020-09" db="EMBL/GenBank/DDBJ databases">
        <authorList>
            <person name="Sun Q."/>
            <person name="Zhou Y."/>
        </authorList>
    </citation>
    <scope>NUCLEOTIDE SEQUENCE</scope>
    <source>
        <strain evidence="6">CGMCC 1.12827</strain>
    </source>
</reference>